<evidence type="ECO:0000313" key="3">
    <source>
        <dbReference type="Proteomes" id="UP000195893"/>
    </source>
</evidence>
<name>A0A1Y5NF71_9BACT</name>
<gene>
    <name evidence="2" type="ORF">B9N60_03225</name>
</gene>
<dbReference type="InterPro" id="IPR007712">
    <property type="entry name" value="RelE/ParE_toxin"/>
</dbReference>
<dbReference type="RefSeq" id="WP_087581262.1">
    <property type="nucleotide sequence ID" value="NZ_NDYQ01000004.1"/>
</dbReference>
<evidence type="ECO:0000313" key="2">
    <source>
        <dbReference type="EMBL" id="OUT18124.1"/>
    </source>
</evidence>
<accession>A0A1Y5NF71</accession>
<keyword evidence="1" id="KW-1277">Toxin-antitoxin system</keyword>
<organism evidence="2 3">
    <name type="scientific">Campylobacter concisus</name>
    <dbReference type="NCBI Taxonomy" id="199"/>
    <lineage>
        <taxon>Bacteria</taxon>
        <taxon>Pseudomonadati</taxon>
        <taxon>Campylobacterota</taxon>
        <taxon>Epsilonproteobacteria</taxon>
        <taxon>Campylobacterales</taxon>
        <taxon>Campylobacteraceae</taxon>
        <taxon>Campylobacter</taxon>
    </lineage>
</organism>
<evidence type="ECO:0008006" key="4">
    <source>
        <dbReference type="Google" id="ProtNLM"/>
    </source>
</evidence>
<evidence type="ECO:0000256" key="1">
    <source>
        <dbReference type="ARBA" id="ARBA00022649"/>
    </source>
</evidence>
<dbReference type="SUPFAM" id="SSF143011">
    <property type="entry name" value="RelE-like"/>
    <property type="match status" value="1"/>
</dbReference>
<reference evidence="2 3" key="1">
    <citation type="submission" date="2017-04" db="EMBL/GenBank/DDBJ databases">
        <title>Complete genome of Campylobacter concisus ATCC 33237T and draft genomes for an additional eight well characterized C. concisus strains.</title>
        <authorList>
            <person name="Cornelius A.J."/>
            <person name="Miller W.G."/>
            <person name="Lastovica A.J."/>
            <person name="On S.L."/>
            <person name="French N.P."/>
            <person name="Vandenberg O."/>
            <person name="Biggs P.J."/>
        </authorList>
    </citation>
    <scope>NUCLEOTIDE SEQUENCE [LARGE SCALE GENOMIC DNA]</scope>
    <source>
        <strain evidence="2 3">Lasto127.99</strain>
    </source>
</reference>
<dbReference type="EMBL" id="NDYQ01000004">
    <property type="protein sequence ID" value="OUT18124.1"/>
    <property type="molecule type" value="Genomic_DNA"/>
</dbReference>
<dbReference type="InterPro" id="IPR035093">
    <property type="entry name" value="RelE/ParE_toxin_dom_sf"/>
</dbReference>
<dbReference type="Gene3D" id="3.30.2310.20">
    <property type="entry name" value="RelE-like"/>
    <property type="match status" value="1"/>
</dbReference>
<proteinExistence type="predicted"/>
<dbReference type="NCBIfam" id="TIGR02385">
    <property type="entry name" value="RelE_StbE"/>
    <property type="match status" value="1"/>
</dbReference>
<sequence>MKILFTEDFKENLKEILKFIKQDSKDRAYNFRDSLKNEIIKIPERPYSYRENLTMKDTQVRDLIFKGYVVVFVIDEGEQTITIISIYKHNLPNLKYPQ</sequence>
<protein>
    <recommendedName>
        <fullName evidence="4">Plasmid stabilization protein</fullName>
    </recommendedName>
</protein>
<dbReference type="AlphaFoldDB" id="A0A1Y5NF71"/>
<dbReference type="Proteomes" id="UP000195893">
    <property type="component" value="Unassembled WGS sequence"/>
</dbReference>
<comment type="caution">
    <text evidence="2">The sequence shown here is derived from an EMBL/GenBank/DDBJ whole genome shotgun (WGS) entry which is preliminary data.</text>
</comment>
<dbReference type="Pfam" id="PF05016">
    <property type="entry name" value="ParE_toxin"/>
    <property type="match status" value="1"/>
</dbReference>